<name>A0A2V3INV7_9FLOR</name>
<dbReference type="AlphaFoldDB" id="A0A2V3INV7"/>
<organism evidence="2 3">
    <name type="scientific">Gracilariopsis chorda</name>
    <dbReference type="NCBI Taxonomy" id="448386"/>
    <lineage>
        <taxon>Eukaryota</taxon>
        <taxon>Rhodophyta</taxon>
        <taxon>Florideophyceae</taxon>
        <taxon>Rhodymeniophycidae</taxon>
        <taxon>Gracilariales</taxon>
        <taxon>Gracilariaceae</taxon>
        <taxon>Gracilariopsis</taxon>
    </lineage>
</organism>
<keyword evidence="3" id="KW-1185">Reference proteome</keyword>
<evidence type="ECO:0000256" key="1">
    <source>
        <dbReference type="SAM" id="MobiDB-lite"/>
    </source>
</evidence>
<feature type="region of interest" description="Disordered" evidence="1">
    <location>
        <begin position="28"/>
        <end position="48"/>
    </location>
</feature>
<evidence type="ECO:0000313" key="3">
    <source>
        <dbReference type="Proteomes" id="UP000247409"/>
    </source>
</evidence>
<comment type="caution">
    <text evidence="2">The sequence shown here is derived from an EMBL/GenBank/DDBJ whole genome shotgun (WGS) entry which is preliminary data.</text>
</comment>
<gene>
    <name evidence="2" type="ORF">BWQ96_06520</name>
</gene>
<protein>
    <submittedName>
        <fullName evidence="2">Uncharacterized protein</fullName>
    </submittedName>
</protein>
<reference evidence="2 3" key="1">
    <citation type="journal article" date="2018" name="Mol. Biol. Evol.">
        <title>Analysis of the draft genome of the red seaweed Gracilariopsis chorda provides insights into genome size evolution in Rhodophyta.</title>
        <authorList>
            <person name="Lee J."/>
            <person name="Yang E.C."/>
            <person name="Graf L."/>
            <person name="Yang J.H."/>
            <person name="Qiu H."/>
            <person name="Zel Zion U."/>
            <person name="Chan C.X."/>
            <person name="Stephens T.G."/>
            <person name="Weber A.P.M."/>
            <person name="Boo G.H."/>
            <person name="Boo S.M."/>
            <person name="Kim K.M."/>
            <person name="Shin Y."/>
            <person name="Jung M."/>
            <person name="Lee S.J."/>
            <person name="Yim H.S."/>
            <person name="Lee J.H."/>
            <person name="Bhattacharya D."/>
            <person name="Yoon H.S."/>
        </authorList>
    </citation>
    <scope>NUCLEOTIDE SEQUENCE [LARGE SCALE GENOMIC DNA]</scope>
    <source>
        <strain evidence="2 3">SKKU-2015</strain>
        <tissue evidence="2">Whole body</tissue>
    </source>
</reference>
<evidence type="ECO:0000313" key="2">
    <source>
        <dbReference type="EMBL" id="PXF43743.1"/>
    </source>
</evidence>
<sequence>MLLNFMVGAAFFENEIVDQRRQVLRLDSAGGVSGTPSHTHSICRSKDF</sequence>
<dbReference type="Proteomes" id="UP000247409">
    <property type="component" value="Unassembled WGS sequence"/>
</dbReference>
<proteinExistence type="predicted"/>
<accession>A0A2V3INV7</accession>
<dbReference type="EMBL" id="NBIV01000113">
    <property type="protein sequence ID" value="PXF43743.1"/>
    <property type="molecule type" value="Genomic_DNA"/>
</dbReference>